<keyword evidence="4" id="KW-1185">Reference proteome</keyword>
<dbReference type="GO" id="GO:0005829">
    <property type="term" value="C:cytosol"/>
    <property type="evidence" value="ECO:0007669"/>
    <property type="project" value="TreeGrafter"/>
</dbReference>
<dbReference type="PANTHER" id="PTHR42743">
    <property type="entry name" value="AMINO-ACID AMINOTRANSFERASE"/>
    <property type="match status" value="1"/>
</dbReference>
<dbReference type="Proteomes" id="UP000199690">
    <property type="component" value="Unassembled WGS sequence"/>
</dbReference>
<dbReference type="InterPro" id="IPR043132">
    <property type="entry name" value="BCAT-like_C"/>
</dbReference>
<dbReference type="Gene3D" id="3.30.470.10">
    <property type="match status" value="1"/>
</dbReference>
<dbReference type="PANTHER" id="PTHR42743:SF11">
    <property type="entry name" value="AMINODEOXYCHORISMATE LYASE"/>
    <property type="match status" value="1"/>
</dbReference>
<comment type="similarity">
    <text evidence="1">Belongs to the class-IV pyridoxal-phosphate-dependent aminotransferase family.</text>
</comment>
<dbReference type="EMBL" id="FNVB01000008">
    <property type="protein sequence ID" value="SEG91042.1"/>
    <property type="molecule type" value="Genomic_DNA"/>
</dbReference>
<protein>
    <submittedName>
        <fullName evidence="2">4-amino-4-deoxychorismate lyase</fullName>
    </submittedName>
</protein>
<dbReference type="RefSeq" id="WP_093358206.1">
    <property type="nucleotide sequence ID" value="NZ_FNVB01000008.1"/>
</dbReference>
<accession>A0A1I2G976</accession>
<dbReference type="EMBL" id="FOME01000020">
    <property type="protein sequence ID" value="SFF13517.1"/>
    <property type="molecule type" value="Genomic_DNA"/>
</dbReference>
<dbReference type="Pfam" id="PF01063">
    <property type="entry name" value="Aminotran_4"/>
    <property type="match status" value="1"/>
</dbReference>
<dbReference type="InterPro" id="IPR050571">
    <property type="entry name" value="Class-IV_PLP-Dep_Aminotrnsfr"/>
</dbReference>
<evidence type="ECO:0000256" key="1">
    <source>
        <dbReference type="ARBA" id="ARBA00009320"/>
    </source>
</evidence>
<dbReference type="Proteomes" id="UP000236729">
    <property type="component" value="Unassembled WGS sequence"/>
</dbReference>
<dbReference type="SMR" id="A0A1H6E0E4"/>
<reference evidence="4 5" key="2">
    <citation type="submission" date="2016-10" db="EMBL/GenBank/DDBJ databases">
        <authorList>
            <person name="Varghese N."/>
            <person name="Submissions S."/>
        </authorList>
    </citation>
    <scope>NUCLEOTIDE SEQUENCE [LARGE SCALE GENOMIC DNA]</scope>
    <source>
        <strain evidence="5">ATCC 20501</strain>
        <strain evidence="3 4">CGMCC 4.3529</strain>
    </source>
</reference>
<dbReference type="InterPro" id="IPR043131">
    <property type="entry name" value="BCAT-like_N"/>
</dbReference>
<dbReference type="SUPFAM" id="SSF56752">
    <property type="entry name" value="D-aminoacid aminotransferase-like PLP-dependent enzymes"/>
    <property type="match status" value="1"/>
</dbReference>
<reference evidence="2" key="1">
    <citation type="submission" date="2016-10" db="EMBL/GenBank/DDBJ databases">
        <authorList>
            <person name="de Groot N.N."/>
        </authorList>
    </citation>
    <scope>NUCLEOTIDE SEQUENCE [LARGE SCALE GENOMIC DNA]</scope>
    <source>
        <strain evidence="2">ATCC 20501</strain>
    </source>
</reference>
<gene>
    <name evidence="2" type="ORF">SAMN02982929_05382</name>
    <name evidence="3" type="ORF">SAMN05216506_12018</name>
</gene>
<organism evidence="2 5">
    <name type="scientific">Saccharopolyspora kobensis</name>
    <dbReference type="NCBI Taxonomy" id="146035"/>
    <lineage>
        <taxon>Bacteria</taxon>
        <taxon>Bacillati</taxon>
        <taxon>Actinomycetota</taxon>
        <taxon>Actinomycetes</taxon>
        <taxon>Pseudonocardiales</taxon>
        <taxon>Pseudonocardiaceae</taxon>
        <taxon>Saccharopolyspora</taxon>
    </lineage>
</organism>
<dbReference type="GO" id="GO:0046394">
    <property type="term" value="P:carboxylic acid biosynthetic process"/>
    <property type="evidence" value="ECO:0007669"/>
    <property type="project" value="UniProtKB-ARBA"/>
</dbReference>
<evidence type="ECO:0000313" key="4">
    <source>
        <dbReference type="Proteomes" id="UP000199690"/>
    </source>
</evidence>
<dbReference type="Gene3D" id="3.20.10.10">
    <property type="entry name" value="D-amino Acid Aminotransferase, subunit A, domain 2"/>
    <property type="match status" value="1"/>
</dbReference>
<sequence>MRVLALLDGTIVDPEAPLFRADDLGVMRGDGIFETVLVAGRQPRELGPHLDRLERSARLMQMRLPERAAWERAAQAVIDSWPWDTEPEMALKLVCTRGLDEGDGTPHGFAMGMQIGEDTRRKRRDGVAAVTLERGFAPDLMDRAPWLLLSAKTLSYAVNMAALREAESRGAQEVIFTATDDSVLEGPTSTVVIARGRTLVTTPPSSGILQGTTQGALFRAAEQAGWRTEVSAFPVSALFEADGVWMCSSVRLVTQVHTIDGTAIKADPELHAEISRLYESNY</sequence>
<dbReference type="NCBIfam" id="NF005886">
    <property type="entry name" value="PRK07849.1-1"/>
    <property type="match status" value="1"/>
</dbReference>
<dbReference type="InterPro" id="IPR001544">
    <property type="entry name" value="Aminotrans_IV"/>
</dbReference>
<evidence type="ECO:0000313" key="2">
    <source>
        <dbReference type="EMBL" id="SEG91042.1"/>
    </source>
</evidence>
<evidence type="ECO:0000313" key="5">
    <source>
        <dbReference type="Proteomes" id="UP000236729"/>
    </source>
</evidence>
<name>A0A1H6E0E4_9PSEU</name>
<dbReference type="AlphaFoldDB" id="A0A1H6E0E4"/>
<evidence type="ECO:0000313" key="3">
    <source>
        <dbReference type="EMBL" id="SFF13517.1"/>
    </source>
</evidence>
<dbReference type="GO" id="GO:0016829">
    <property type="term" value="F:lyase activity"/>
    <property type="evidence" value="ECO:0007669"/>
    <property type="project" value="UniProtKB-KW"/>
</dbReference>
<dbReference type="InterPro" id="IPR036038">
    <property type="entry name" value="Aminotransferase-like"/>
</dbReference>
<proteinExistence type="inferred from homology"/>
<keyword evidence="2" id="KW-0456">Lyase</keyword>
<dbReference type="NCBIfam" id="NF005887">
    <property type="entry name" value="PRK07849.1-2"/>
    <property type="match status" value="1"/>
</dbReference>
<accession>A0A1H6E0E4</accession>